<dbReference type="InterPro" id="IPR012337">
    <property type="entry name" value="RNaseH-like_sf"/>
</dbReference>
<proteinExistence type="predicted"/>
<reference evidence="2" key="1">
    <citation type="submission" date="2020-04" db="EMBL/GenBank/DDBJ databases">
        <authorList>
            <person name="Alioto T."/>
            <person name="Alioto T."/>
            <person name="Gomez Garrido J."/>
        </authorList>
    </citation>
    <scope>NUCLEOTIDE SEQUENCE</scope>
    <source>
        <strain evidence="2">A484AB</strain>
    </source>
</reference>
<dbReference type="InterPro" id="IPR036397">
    <property type="entry name" value="RNaseH_sf"/>
</dbReference>
<feature type="non-terminal residue" evidence="2">
    <location>
        <position position="337"/>
    </location>
</feature>
<evidence type="ECO:0000313" key="2">
    <source>
        <dbReference type="EMBL" id="CAB4045830.1"/>
    </source>
</evidence>
<keyword evidence="3" id="KW-1185">Reference proteome</keyword>
<evidence type="ECO:0000313" key="3">
    <source>
        <dbReference type="Proteomes" id="UP001152795"/>
    </source>
</evidence>
<organism evidence="2 3">
    <name type="scientific">Paramuricea clavata</name>
    <name type="common">Red gorgonian</name>
    <name type="synonym">Violescent sea-whip</name>
    <dbReference type="NCBI Taxonomy" id="317549"/>
    <lineage>
        <taxon>Eukaryota</taxon>
        <taxon>Metazoa</taxon>
        <taxon>Cnidaria</taxon>
        <taxon>Anthozoa</taxon>
        <taxon>Octocorallia</taxon>
        <taxon>Malacalcyonacea</taxon>
        <taxon>Plexauridae</taxon>
        <taxon>Paramuricea</taxon>
    </lineage>
</organism>
<protein>
    <submittedName>
        <fullName evidence="2">Retrovirus-related Pol poly from type-1 retrotransposable element R1</fullName>
    </submittedName>
</protein>
<dbReference type="Proteomes" id="UP001152795">
    <property type="component" value="Unassembled WGS sequence"/>
</dbReference>
<dbReference type="GO" id="GO:0004523">
    <property type="term" value="F:RNA-DNA hybrid ribonuclease activity"/>
    <property type="evidence" value="ECO:0007669"/>
    <property type="project" value="InterPro"/>
</dbReference>
<evidence type="ECO:0000259" key="1">
    <source>
        <dbReference type="PROSITE" id="PS50879"/>
    </source>
</evidence>
<accession>A0A6S7KUN9</accession>
<dbReference type="InterPro" id="IPR002156">
    <property type="entry name" value="RNaseH_domain"/>
</dbReference>
<dbReference type="OrthoDB" id="7765170at2759"/>
<name>A0A6S7KUN9_PARCT</name>
<dbReference type="EMBL" id="CACRXK020042305">
    <property type="protein sequence ID" value="CAB4045830.1"/>
    <property type="molecule type" value="Genomic_DNA"/>
</dbReference>
<comment type="caution">
    <text evidence="2">The sequence shown here is derived from an EMBL/GenBank/DDBJ whole genome shotgun (WGS) entry which is preliminary data.</text>
</comment>
<gene>
    <name evidence="2" type="ORF">PACLA_8A039673</name>
</gene>
<dbReference type="SUPFAM" id="SSF53098">
    <property type="entry name" value="Ribonuclease H-like"/>
    <property type="match status" value="1"/>
</dbReference>
<dbReference type="GO" id="GO:0003676">
    <property type="term" value="F:nucleic acid binding"/>
    <property type="evidence" value="ECO:0007669"/>
    <property type="project" value="InterPro"/>
</dbReference>
<feature type="domain" description="RNase H type-1" evidence="1">
    <location>
        <begin position="91"/>
        <end position="227"/>
    </location>
</feature>
<dbReference type="Pfam" id="PF00075">
    <property type="entry name" value="RNase_H"/>
    <property type="match status" value="1"/>
</dbReference>
<sequence length="337" mass="38521">MTQEMKLLLKKVQRSVLLSMTQPLRSTPTAGLEVMMGLLPLDLFTEQEGHRAYWSKLIEPFIPNGIPLESERKANNWFPDKGGLEEVEKNQNPDVEIYTDGSRQEDGRAGCGWVACTGMQVIAEESMNMGDATIMQCELIAIQLSLRWLLDGPHKKELKLCRLWSDSQSAIAAIFNPITRSKLVREVATCVRQCHSRGIQLKFEWVKGHNDTTGNEFADYLAKCGTEITLQGPQPRVSLASSVVRNRIHKLYDRKWQVQWNCIEGHVVSKNFFPIIDRNRFHHMKTMKKSQLTLIAQAATGHGLFARHLCHWLPITDECRLCGKSKESSWHLWHECE</sequence>
<dbReference type="Gene3D" id="3.30.420.10">
    <property type="entry name" value="Ribonuclease H-like superfamily/Ribonuclease H"/>
    <property type="match status" value="1"/>
</dbReference>
<dbReference type="AlphaFoldDB" id="A0A6S7KUN9"/>
<dbReference type="PROSITE" id="PS50879">
    <property type="entry name" value="RNASE_H_1"/>
    <property type="match status" value="1"/>
</dbReference>
<dbReference type="CDD" id="cd09276">
    <property type="entry name" value="Rnase_HI_RT_non_LTR"/>
    <property type="match status" value="1"/>
</dbReference>